<dbReference type="Proteomes" id="UP000265663">
    <property type="component" value="Unassembled WGS sequence"/>
</dbReference>
<reference evidence="1 2" key="1">
    <citation type="journal article" date="2014" name="PLoS ONE">
        <title>De novo Genome Assembly of the Fungal Plant Pathogen Pyrenophora semeniperda.</title>
        <authorList>
            <person name="Soliai M.M."/>
            <person name="Meyer S.E."/>
            <person name="Udall J.A."/>
            <person name="Elzinga D.E."/>
            <person name="Hermansen R.A."/>
            <person name="Bodily P.M."/>
            <person name="Hart A.A."/>
            <person name="Coleman C.E."/>
        </authorList>
    </citation>
    <scope>NUCLEOTIDE SEQUENCE [LARGE SCALE GENOMIC DNA]</scope>
    <source>
        <strain evidence="1 2">CCB06</strain>
        <tissue evidence="1">Mycelium</tissue>
    </source>
</reference>
<evidence type="ECO:0000313" key="2">
    <source>
        <dbReference type="Proteomes" id="UP000265663"/>
    </source>
</evidence>
<accession>A0A3M7M5E2</accession>
<proteinExistence type="predicted"/>
<sequence>MVRKLMMVIRACFNDQSCVLQRQLGGCALQFSHCESLETTHATRYCYSSHHDTSSHCVLNLSGIRHDERVACLSLHRNL</sequence>
<gene>
    <name evidence="1" type="ORF">GMOD_00010318</name>
</gene>
<dbReference type="AlphaFoldDB" id="A0A3M7M5E2"/>
<evidence type="ECO:0000313" key="1">
    <source>
        <dbReference type="EMBL" id="RMZ69735.1"/>
    </source>
</evidence>
<keyword evidence="2" id="KW-1185">Reference proteome</keyword>
<name>A0A3M7M5E2_9PLEO</name>
<protein>
    <submittedName>
        <fullName evidence="1">Uncharacterized protein</fullName>
    </submittedName>
</protein>
<organism evidence="1 2">
    <name type="scientific">Pyrenophora seminiperda CCB06</name>
    <dbReference type="NCBI Taxonomy" id="1302712"/>
    <lineage>
        <taxon>Eukaryota</taxon>
        <taxon>Fungi</taxon>
        <taxon>Dikarya</taxon>
        <taxon>Ascomycota</taxon>
        <taxon>Pezizomycotina</taxon>
        <taxon>Dothideomycetes</taxon>
        <taxon>Pleosporomycetidae</taxon>
        <taxon>Pleosporales</taxon>
        <taxon>Pleosporineae</taxon>
        <taxon>Pleosporaceae</taxon>
        <taxon>Pyrenophora</taxon>
    </lineage>
</organism>
<dbReference type="EMBL" id="KE747821">
    <property type="protein sequence ID" value="RMZ69735.1"/>
    <property type="molecule type" value="Genomic_DNA"/>
</dbReference>